<evidence type="ECO:0000256" key="2">
    <source>
        <dbReference type="ARBA" id="ARBA00023235"/>
    </source>
</evidence>
<reference evidence="7" key="1">
    <citation type="submission" date="2021-03" db="EMBL/GenBank/DDBJ databases">
        <title>Acanthopleuribacteraceae sp. M133.</title>
        <authorList>
            <person name="Wang G."/>
        </authorList>
    </citation>
    <scope>NUCLEOTIDE SEQUENCE</scope>
    <source>
        <strain evidence="7">M133</strain>
    </source>
</reference>
<dbReference type="InterPro" id="IPR006225">
    <property type="entry name" value="PsdUridine_synth_RluC/D"/>
</dbReference>
<protein>
    <recommendedName>
        <fullName evidence="5">Pseudouridine synthase</fullName>
        <ecNumber evidence="5">5.4.99.-</ecNumber>
    </recommendedName>
</protein>
<keyword evidence="8" id="KW-1185">Reference proteome</keyword>
<dbReference type="EMBL" id="CP071793">
    <property type="protein sequence ID" value="QTD52762.1"/>
    <property type="molecule type" value="Genomic_DNA"/>
</dbReference>
<accession>A0A8A4TUR1</accession>
<dbReference type="PANTHER" id="PTHR21600:SF44">
    <property type="entry name" value="RIBOSOMAL LARGE SUBUNIT PSEUDOURIDINE SYNTHASE D"/>
    <property type="match status" value="1"/>
</dbReference>
<organism evidence="7 8">
    <name type="scientific">Sulfidibacter corallicola</name>
    <dbReference type="NCBI Taxonomy" id="2818388"/>
    <lineage>
        <taxon>Bacteria</taxon>
        <taxon>Pseudomonadati</taxon>
        <taxon>Acidobacteriota</taxon>
        <taxon>Holophagae</taxon>
        <taxon>Acanthopleuribacterales</taxon>
        <taxon>Acanthopleuribacteraceae</taxon>
        <taxon>Sulfidibacter</taxon>
    </lineage>
</organism>
<dbReference type="Proteomes" id="UP000663929">
    <property type="component" value="Chromosome"/>
</dbReference>
<name>A0A8A4TUR1_SULCO</name>
<dbReference type="CDD" id="cd02869">
    <property type="entry name" value="PseudoU_synth_RluA_like"/>
    <property type="match status" value="1"/>
</dbReference>
<dbReference type="SUPFAM" id="SSF55120">
    <property type="entry name" value="Pseudouridine synthase"/>
    <property type="match status" value="1"/>
</dbReference>
<dbReference type="PANTHER" id="PTHR21600">
    <property type="entry name" value="MITOCHONDRIAL RNA PSEUDOURIDINE SYNTHASE"/>
    <property type="match status" value="1"/>
</dbReference>
<dbReference type="GO" id="GO:0003723">
    <property type="term" value="F:RNA binding"/>
    <property type="evidence" value="ECO:0007669"/>
    <property type="project" value="UniProtKB-KW"/>
</dbReference>
<sequence length="315" mass="35284">MNAEEYFLVPELEHPERLDSYLTDMLEEVSRTKVKSWCKEGLVTVDGKVRKSSFQLHGGEELSLSVPDETPPETVTPENIPLEILYEDEAIILVNKAAGMVVHPGAGIYSGTLVNALAYHFEHLATRGGDMRPGIVHRLDKGTTGLILVAKNDRAHQKLQQQWQNHEVTKVYQTLVWGIPEPAAGEIETHMGRHPRLRYMMAADVANGRYAKTRYKVAEPFGEAAKVNVHILTGRTHQVRVHLAHVGHPVVGDALYGRNRHRNLAKQFEAMPDYPMLHAAMLRFAHPVDGREMTFKQAPPPAFEACAAALAKWPY</sequence>
<evidence type="ECO:0000256" key="3">
    <source>
        <dbReference type="PIRSR" id="PIRSR606225-1"/>
    </source>
</evidence>
<feature type="active site" evidence="3">
    <location>
        <position position="140"/>
    </location>
</feature>
<dbReference type="SMART" id="SM00363">
    <property type="entry name" value="S4"/>
    <property type="match status" value="1"/>
</dbReference>
<evidence type="ECO:0000313" key="8">
    <source>
        <dbReference type="Proteomes" id="UP000663929"/>
    </source>
</evidence>
<proteinExistence type="inferred from homology"/>
<keyword evidence="4" id="KW-0694">RNA-binding</keyword>
<dbReference type="InterPro" id="IPR006145">
    <property type="entry name" value="PsdUridine_synth_RsuA/RluA"/>
</dbReference>
<comment type="catalytic activity">
    <reaction evidence="5">
        <text>a uridine in RNA = a pseudouridine in RNA</text>
        <dbReference type="Rhea" id="RHEA:48348"/>
        <dbReference type="Rhea" id="RHEA-COMP:12068"/>
        <dbReference type="Rhea" id="RHEA-COMP:12069"/>
        <dbReference type="ChEBI" id="CHEBI:65314"/>
        <dbReference type="ChEBI" id="CHEBI:65315"/>
    </reaction>
</comment>
<dbReference type="SUPFAM" id="SSF55174">
    <property type="entry name" value="Alpha-L RNA-binding motif"/>
    <property type="match status" value="1"/>
</dbReference>
<dbReference type="GO" id="GO:0000455">
    <property type="term" value="P:enzyme-directed rRNA pseudouridine synthesis"/>
    <property type="evidence" value="ECO:0007669"/>
    <property type="project" value="UniProtKB-ARBA"/>
</dbReference>
<dbReference type="InterPro" id="IPR020103">
    <property type="entry name" value="PsdUridine_synth_cat_dom_sf"/>
</dbReference>
<dbReference type="Pfam" id="PF01479">
    <property type="entry name" value="S4"/>
    <property type="match status" value="1"/>
</dbReference>
<dbReference type="Gene3D" id="3.30.2350.10">
    <property type="entry name" value="Pseudouridine synthase"/>
    <property type="match status" value="1"/>
</dbReference>
<evidence type="ECO:0000313" key="7">
    <source>
        <dbReference type="EMBL" id="QTD52762.1"/>
    </source>
</evidence>
<dbReference type="InterPro" id="IPR006224">
    <property type="entry name" value="PsdUridine_synth_RluA-like_CS"/>
</dbReference>
<dbReference type="InterPro" id="IPR050188">
    <property type="entry name" value="RluA_PseudoU_synthase"/>
</dbReference>
<feature type="domain" description="RNA-binding S4" evidence="6">
    <location>
        <begin position="16"/>
        <end position="81"/>
    </location>
</feature>
<dbReference type="RefSeq" id="WP_237382864.1">
    <property type="nucleotide sequence ID" value="NZ_CP071793.1"/>
</dbReference>
<evidence type="ECO:0000256" key="4">
    <source>
        <dbReference type="PROSITE-ProRule" id="PRU00182"/>
    </source>
</evidence>
<dbReference type="InterPro" id="IPR036986">
    <property type="entry name" value="S4_RNA-bd_sf"/>
</dbReference>
<dbReference type="Gene3D" id="3.10.290.10">
    <property type="entry name" value="RNA-binding S4 domain"/>
    <property type="match status" value="1"/>
</dbReference>
<dbReference type="AlphaFoldDB" id="A0A8A4TUR1"/>
<dbReference type="KEGG" id="scor:J3U87_09820"/>
<dbReference type="NCBIfam" id="TIGR00005">
    <property type="entry name" value="rluA_subfam"/>
    <property type="match status" value="1"/>
</dbReference>
<evidence type="ECO:0000259" key="6">
    <source>
        <dbReference type="SMART" id="SM00363"/>
    </source>
</evidence>
<keyword evidence="2 5" id="KW-0413">Isomerase</keyword>
<gene>
    <name evidence="7" type="ORF">J3U87_09820</name>
</gene>
<dbReference type="PROSITE" id="PS01129">
    <property type="entry name" value="PSI_RLU"/>
    <property type="match status" value="1"/>
</dbReference>
<evidence type="ECO:0000256" key="5">
    <source>
        <dbReference type="RuleBase" id="RU362028"/>
    </source>
</evidence>
<dbReference type="EC" id="5.4.99.-" evidence="5"/>
<comment type="similarity">
    <text evidence="1 5">Belongs to the pseudouridine synthase RluA family.</text>
</comment>
<dbReference type="CDD" id="cd00165">
    <property type="entry name" value="S4"/>
    <property type="match status" value="1"/>
</dbReference>
<evidence type="ECO:0000256" key="1">
    <source>
        <dbReference type="ARBA" id="ARBA00010876"/>
    </source>
</evidence>
<dbReference type="GO" id="GO:0120159">
    <property type="term" value="F:rRNA pseudouridine synthase activity"/>
    <property type="evidence" value="ECO:0007669"/>
    <property type="project" value="UniProtKB-ARBA"/>
</dbReference>
<comment type="function">
    <text evidence="5">Responsible for synthesis of pseudouridine from uracil.</text>
</comment>
<dbReference type="InterPro" id="IPR002942">
    <property type="entry name" value="S4_RNA-bd"/>
</dbReference>
<dbReference type="PROSITE" id="PS50889">
    <property type="entry name" value="S4"/>
    <property type="match status" value="1"/>
</dbReference>
<dbReference type="Pfam" id="PF00849">
    <property type="entry name" value="PseudoU_synth_2"/>
    <property type="match status" value="1"/>
</dbReference>